<evidence type="ECO:0000256" key="4">
    <source>
        <dbReference type="SAM" id="MobiDB-lite"/>
    </source>
</evidence>
<keyword evidence="1" id="KW-0285">Flavoprotein</keyword>
<proteinExistence type="predicted"/>
<dbReference type="PANTHER" id="PTHR43557:SF4">
    <property type="entry name" value="APOPTOSIS-INDUCING FACTOR 1, MITOCHONDRIAL"/>
    <property type="match status" value="1"/>
</dbReference>
<dbReference type="SUPFAM" id="SSF51905">
    <property type="entry name" value="FAD/NAD(P)-binding domain"/>
    <property type="match status" value="1"/>
</dbReference>
<evidence type="ECO:0000259" key="5">
    <source>
        <dbReference type="Pfam" id="PF07992"/>
    </source>
</evidence>
<evidence type="ECO:0000256" key="3">
    <source>
        <dbReference type="ARBA" id="ARBA00023002"/>
    </source>
</evidence>
<dbReference type="Proteomes" id="UP000638836">
    <property type="component" value="Unassembled WGS sequence"/>
</dbReference>
<gene>
    <name evidence="6" type="ORF">GLO26_01900</name>
</gene>
<keyword evidence="7" id="KW-1185">Reference proteome</keyword>
<dbReference type="InterPro" id="IPR050446">
    <property type="entry name" value="FAD-oxidoreductase/Apoptosis"/>
</dbReference>
<dbReference type="PRINTS" id="PR00368">
    <property type="entry name" value="FADPNR"/>
</dbReference>
<dbReference type="InterPro" id="IPR016156">
    <property type="entry name" value="FAD/NAD-linked_Rdtase_dimer_sf"/>
</dbReference>
<feature type="domain" description="FAD/NAD(P)-binding" evidence="5">
    <location>
        <begin position="18"/>
        <end position="312"/>
    </location>
</feature>
<reference evidence="6 7" key="1">
    <citation type="journal article" date="2020" name="Microorganisms">
        <title>New Insight into Antimicrobial Compounds from Food and Marine-Sourced Carnobacterium Species through Phenotype and Genome Analyses.</title>
        <authorList>
            <person name="Begrem S."/>
            <person name="Ivaniuk F."/>
            <person name="Gigout-Chevalier F."/>
            <person name="Kolypczuk L."/>
            <person name="Bonnetot S."/>
            <person name="Leroi F."/>
            <person name="Grovel O."/>
            <person name="Delbarre-Ladrat C."/>
            <person name="Passerini D."/>
        </authorList>
    </citation>
    <scope>NUCLEOTIDE SEQUENCE [LARGE SCALE GENOMIC DNA]</scope>
    <source>
        <strain evidence="6 7">MIP2551</strain>
    </source>
</reference>
<dbReference type="Gene3D" id="3.30.390.30">
    <property type="match status" value="1"/>
</dbReference>
<evidence type="ECO:0000313" key="6">
    <source>
        <dbReference type="EMBL" id="MBC9824583.1"/>
    </source>
</evidence>
<comment type="caution">
    <text evidence="6">The sequence shown here is derived from an EMBL/GenBank/DDBJ whole genome shotgun (WGS) entry which is preliminary data.</text>
</comment>
<dbReference type="InterPro" id="IPR023753">
    <property type="entry name" value="FAD/NAD-binding_dom"/>
</dbReference>
<dbReference type="Gene3D" id="3.50.50.60">
    <property type="entry name" value="FAD/NAD(P)-binding domain"/>
    <property type="match status" value="2"/>
</dbReference>
<evidence type="ECO:0000256" key="1">
    <source>
        <dbReference type="ARBA" id="ARBA00022630"/>
    </source>
</evidence>
<evidence type="ECO:0000256" key="2">
    <source>
        <dbReference type="ARBA" id="ARBA00022827"/>
    </source>
</evidence>
<evidence type="ECO:0000313" key="7">
    <source>
        <dbReference type="Proteomes" id="UP000638836"/>
    </source>
</evidence>
<protein>
    <submittedName>
        <fullName evidence="6">NAD(P)/FAD-dependent oxidoreductase</fullName>
    </submittedName>
</protein>
<dbReference type="Pfam" id="PF07992">
    <property type="entry name" value="Pyr_redox_2"/>
    <property type="match status" value="1"/>
</dbReference>
<dbReference type="RefSeq" id="WP_187948520.1">
    <property type="nucleotide sequence ID" value="NZ_JAMAYM010000001.1"/>
</dbReference>
<accession>A0ABR7T9A6</accession>
<dbReference type="InterPro" id="IPR036188">
    <property type="entry name" value="FAD/NAD-bd_sf"/>
</dbReference>
<feature type="region of interest" description="Disordered" evidence="4">
    <location>
        <begin position="391"/>
        <end position="410"/>
    </location>
</feature>
<dbReference type="SUPFAM" id="SSF55424">
    <property type="entry name" value="FAD/NAD-linked reductases, dimerisation (C-terminal) domain"/>
    <property type="match status" value="1"/>
</dbReference>
<dbReference type="PRINTS" id="PR00411">
    <property type="entry name" value="PNDRDTASEI"/>
</dbReference>
<keyword evidence="3" id="KW-0560">Oxidoreductase</keyword>
<name>A0ABR7T9A6_9LACT</name>
<organism evidence="6 7">
    <name type="scientific">Carnobacterium inhibens</name>
    <dbReference type="NCBI Taxonomy" id="147709"/>
    <lineage>
        <taxon>Bacteria</taxon>
        <taxon>Bacillati</taxon>
        <taxon>Bacillota</taxon>
        <taxon>Bacilli</taxon>
        <taxon>Lactobacillales</taxon>
        <taxon>Carnobacteriaceae</taxon>
        <taxon>Carnobacterium</taxon>
    </lineage>
</organism>
<dbReference type="PANTHER" id="PTHR43557">
    <property type="entry name" value="APOPTOSIS-INDUCING FACTOR 1"/>
    <property type="match status" value="1"/>
</dbReference>
<dbReference type="EMBL" id="WNJQ01000001">
    <property type="protein sequence ID" value="MBC9824583.1"/>
    <property type="molecule type" value="Genomic_DNA"/>
</dbReference>
<keyword evidence="2" id="KW-0274">FAD</keyword>
<sequence length="410" mass="45078">MVDYTSEKLNPQDTARAYDYLIIGGGMVADTAARGIRERDLFGSIGILSADSDEPYTRPALTKKLWTDSTFTQDQVALNTTKELKGVTLKLNTTVTAIERENHRVQLKDGTSIRYKKLLLATGGEPTKIDGPDDEHVIVFREWSDYRRLRNFSGNNQHVIVVGGGYIGAELAAGLIQNNTKVTLIYPDKVLGSSQFPAELAKEYEDSFREAGVNLLNNKRAESYTKEDGKLSLQLDDGSTVQGDTIVIGLGVTPRVSLAEQSGLKVDDGVYVDEQLRTTDPDIWAAGDIAFYPDKILGRTRIEHVDHARKSGKAAGKAMAESGEAYTYTPYFYSVVFSISWKAIGTLDPSLNTIIDAVDGGKVVYYLEDDLPVGILTWNVEPDLDSVRAILSDPPTNPQSLKGMIRSKEK</sequence>